<protein>
    <submittedName>
        <fullName evidence="2">PiggyBac transposable element-derived protein 3</fullName>
    </submittedName>
</protein>
<keyword evidence="3" id="KW-1185">Reference proteome</keyword>
<accession>A0A4U5U334</accession>
<reference evidence="2 3" key="1">
    <citation type="submission" date="2019-01" db="EMBL/GenBank/DDBJ databases">
        <title>Genome Assembly of Collichthys lucidus.</title>
        <authorList>
            <person name="Cai M."/>
            <person name="Xiao S."/>
        </authorList>
    </citation>
    <scope>NUCLEOTIDE SEQUENCE [LARGE SCALE GENOMIC DNA]</scope>
    <source>
        <strain evidence="2">JT15FE1705JMU</strain>
        <tissue evidence="2">Muscle</tissue>
    </source>
</reference>
<feature type="region of interest" description="Disordered" evidence="1">
    <location>
        <begin position="289"/>
        <end position="317"/>
    </location>
</feature>
<evidence type="ECO:0000313" key="2">
    <source>
        <dbReference type="EMBL" id="TKS67811.1"/>
    </source>
</evidence>
<organism evidence="2 3">
    <name type="scientific">Collichthys lucidus</name>
    <name type="common">Big head croaker</name>
    <name type="synonym">Sciaena lucida</name>
    <dbReference type="NCBI Taxonomy" id="240159"/>
    <lineage>
        <taxon>Eukaryota</taxon>
        <taxon>Metazoa</taxon>
        <taxon>Chordata</taxon>
        <taxon>Craniata</taxon>
        <taxon>Vertebrata</taxon>
        <taxon>Euteleostomi</taxon>
        <taxon>Actinopterygii</taxon>
        <taxon>Neopterygii</taxon>
        <taxon>Teleostei</taxon>
        <taxon>Neoteleostei</taxon>
        <taxon>Acanthomorphata</taxon>
        <taxon>Eupercaria</taxon>
        <taxon>Sciaenidae</taxon>
        <taxon>Collichthys</taxon>
    </lineage>
</organism>
<dbReference type="EMBL" id="CM014079">
    <property type="protein sequence ID" value="TKS67811.1"/>
    <property type="molecule type" value="Genomic_DNA"/>
</dbReference>
<gene>
    <name evidence="2" type="ORF">D9C73_000865</name>
</gene>
<dbReference type="AlphaFoldDB" id="A0A4U5U334"/>
<dbReference type="STRING" id="240159.A0A4U5U334"/>
<name>A0A4U5U334_COLLU</name>
<evidence type="ECO:0000256" key="1">
    <source>
        <dbReference type="SAM" id="MobiDB-lite"/>
    </source>
</evidence>
<proteinExistence type="predicted"/>
<dbReference type="Proteomes" id="UP000298787">
    <property type="component" value="Chromosome 2"/>
</dbReference>
<sequence>MVAHRLVCDYVDLHGGVTKVPLTKELLVSVGAARSRYRVFLDQQRARKEGEARTQKRKLAEDYLTDLKKKRTTVQEVCTCLTTEADKLAEEAEGKSGTKMAQLLSKSNALRRASKDKMTELKKVEEEITIKAEELRYTDRCMARLKGPKCTHCLTHQSVLCARLSGELKSVMDKVMQDINFVRGASSTQHRLFRQLVTESEKACYDELLLHNDIKEEFRRITTIPLEHRFLSKLDLYTPKRIALMTTKGGCMGTKLRPLLSKLSQNLSTEARREAVIRALILYLDPRASKHQRGQPEDARASKRQRVQPSQLEEPKAKLQVVKNKDRVFKRSKRPSTAVIPEYTVYRPNAAECVKQSCPNPVDVTNLLLLMYPPTLREITVEMSNLYSTQTKGKQLYLMDTALSQEDTCTSQLTMMYTMRAFQVQMQRNRFDDIMALVHVVDNTKITDDPFFKEWLSVDGSMIPYYSRHGCKQFIKGKPICFVTSGPQYRLPWNLAFLPSPDSIRQALASQGALLGQVRKTLTAQVSQILANVLHFHALSPPRAASPPRPSCKMSDIIGPYSLSADNSLKI</sequence>
<evidence type="ECO:0000313" key="3">
    <source>
        <dbReference type="Proteomes" id="UP000298787"/>
    </source>
</evidence>